<feature type="domain" description="FAD/NAD(P)-binding" evidence="3">
    <location>
        <begin position="3"/>
        <end position="278"/>
    </location>
</feature>
<dbReference type="Proteomes" id="UP001165541">
    <property type="component" value="Unassembled WGS sequence"/>
</dbReference>
<evidence type="ECO:0000313" key="5">
    <source>
        <dbReference type="Proteomes" id="UP001165541"/>
    </source>
</evidence>
<keyword evidence="5" id="KW-1185">Reference proteome</keyword>
<organism evidence="4 5">
    <name type="scientific">Caldimonas mangrovi</name>
    <dbReference type="NCBI Taxonomy" id="2944811"/>
    <lineage>
        <taxon>Bacteria</taxon>
        <taxon>Pseudomonadati</taxon>
        <taxon>Pseudomonadota</taxon>
        <taxon>Betaproteobacteria</taxon>
        <taxon>Burkholderiales</taxon>
        <taxon>Sphaerotilaceae</taxon>
        <taxon>Caldimonas</taxon>
    </lineage>
</organism>
<reference evidence="4" key="1">
    <citation type="submission" date="2022-05" db="EMBL/GenBank/DDBJ databases">
        <title>Schlegelella sp. nov., isolated from mangrove soil.</title>
        <authorList>
            <person name="Liu Y."/>
            <person name="Ge X."/>
            <person name="Liu W."/>
        </authorList>
    </citation>
    <scope>NUCLEOTIDE SEQUENCE</scope>
    <source>
        <strain evidence="4">S2-27</strain>
    </source>
</reference>
<evidence type="ECO:0000313" key="4">
    <source>
        <dbReference type="EMBL" id="MCM5682363.1"/>
    </source>
</evidence>
<dbReference type="Gene3D" id="3.50.50.60">
    <property type="entry name" value="FAD/NAD(P)-binding domain"/>
    <property type="match status" value="2"/>
</dbReference>
<dbReference type="Pfam" id="PF07992">
    <property type="entry name" value="Pyr_redox_2"/>
    <property type="match status" value="1"/>
</dbReference>
<dbReference type="InterPro" id="IPR023753">
    <property type="entry name" value="FAD/NAD-binding_dom"/>
</dbReference>
<evidence type="ECO:0000256" key="1">
    <source>
        <dbReference type="ARBA" id="ARBA00022630"/>
    </source>
</evidence>
<dbReference type="InterPro" id="IPR036188">
    <property type="entry name" value="FAD/NAD-bd_sf"/>
</dbReference>
<dbReference type="InterPro" id="IPR050097">
    <property type="entry name" value="Ferredoxin-NADP_redctase_2"/>
</dbReference>
<protein>
    <submittedName>
        <fullName evidence="4">NAD(P)/FAD-dependent oxidoreductase</fullName>
    </submittedName>
</protein>
<dbReference type="PRINTS" id="PR00469">
    <property type="entry name" value="PNDRDTASEII"/>
</dbReference>
<dbReference type="PANTHER" id="PTHR48105">
    <property type="entry name" value="THIOREDOXIN REDUCTASE 1-RELATED-RELATED"/>
    <property type="match status" value="1"/>
</dbReference>
<evidence type="ECO:0000256" key="2">
    <source>
        <dbReference type="ARBA" id="ARBA00023002"/>
    </source>
</evidence>
<dbReference type="SUPFAM" id="SSF51905">
    <property type="entry name" value="FAD/NAD(P)-binding domain"/>
    <property type="match status" value="1"/>
</dbReference>
<keyword evidence="1" id="KW-0285">Flavoprotein</keyword>
<proteinExistence type="predicted"/>
<dbReference type="EMBL" id="JAMKFE010000018">
    <property type="protein sequence ID" value="MCM5682363.1"/>
    <property type="molecule type" value="Genomic_DNA"/>
</dbReference>
<evidence type="ECO:0000259" key="3">
    <source>
        <dbReference type="Pfam" id="PF07992"/>
    </source>
</evidence>
<name>A0ABT0YUS6_9BURK</name>
<sequence>MTYDAIVVGGSYAGLSAALQLARARRRVLVVDAGVRRNRFASATHGFLTQDGSDPGAVTAEGRAQLMEYDTVDWLSGTAESAAKAGGGFVVSVQGREPLLGRCLVLATGVRDQLPDVPGLAERWGRRVFHCPYCHGYELQQGRIGVLATSPMSVHQALMLPDWGPTTFLLNGVLEPDREQAEALKARGVTIEPGRIDRLEGEGLDVVMHDGRILPFQGLFVAARSVLASPLSGQLGCAVEEGPLGTCIKTDPIKATTVAGVFACGDAARMAGNVALAVGDGAIAGAAAHRFLMGMAF</sequence>
<gene>
    <name evidence="4" type="ORF">M8A51_22780</name>
</gene>
<dbReference type="RefSeq" id="WP_251780840.1">
    <property type="nucleotide sequence ID" value="NZ_JAMKFE010000018.1"/>
</dbReference>
<comment type="caution">
    <text evidence="4">The sequence shown here is derived from an EMBL/GenBank/DDBJ whole genome shotgun (WGS) entry which is preliminary data.</text>
</comment>
<keyword evidence="2" id="KW-0560">Oxidoreductase</keyword>
<accession>A0ABT0YUS6</accession>
<dbReference type="PRINTS" id="PR00368">
    <property type="entry name" value="FADPNR"/>
</dbReference>